<dbReference type="RefSeq" id="WP_030349424.1">
    <property type="nucleotide sequence ID" value="NZ_AZSP01000018.1"/>
</dbReference>
<gene>
    <name evidence="1" type="ORF">Y717_13135</name>
</gene>
<evidence type="ECO:0000313" key="1">
    <source>
        <dbReference type="EMBL" id="PVE13693.1"/>
    </source>
</evidence>
<proteinExistence type="predicted"/>
<dbReference type="Proteomes" id="UP000245992">
    <property type="component" value="Unassembled WGS sequence"/>
</dbReference>
<keyword evidence="2" id="KW-1185">Reference proteome</keyword>
<dbReference type="OrthoDB" id="5572373at2"/>
<reference evidence="1 2" key="1">
    <citation type="submission" date="2013-12" db="EMBL/GenBank/DDBJ databases">
        <title>Annotated genome of Streptomyces scopuliridis.</title>
        <authorList>
            <person name="Olson J.B."/>
        </authorList>
    </citation>
    <scope>NUCLEOTIDE SEQUENCE [LARGE SCALE GENOMIC DNA]</scope>
    <source>
        <strain evidence="1 2">RB72</strain>
    </source>
</reference>
<sequence length="317" mass="35367">MNHLDVVRLLGLVAPAREEGEAYGQVVPEDFELLVKGLPQGVIAGSVFLNRSDVPVRHLGDFTADVALRVADIRDSLLAREHELPWSLFPLPGGMVPWGRTARDGVLLWDTTDTDTANWTTVLTDEDFQLWLDLPFSASEFVARALVGRPEGAPAFETYEEYESGSFWSVADDMRATATVLANRDIGAVEEMVTRVRSLGVPIVRQYAGELLDRAVHESPTPLPEDYLAIMREFPGGVVAGVRVFPVAHAVWLTEDRLFLQWGELEGKAFGWLTMKSDPQDWRVAYIEPDGTALTHLEDQTFATFLRRRLKGDNSLF</sequence>
<dbReference type="EMBL" id="AZSP01000018">
    <property type="protein sequence ID" value="PVE13693.1"/>
    <property type="molecule type" value="Genomic_DNA"/>
</dbReference>
<evidence type="ECO:0008006" key="3">
    <source>
        <dbReference type="Google" id="ProtNLM"/>
    </source>
</evidence>
<dbReference type="AlphaFoldDB" id="A0A2T7TEU9"/>
<name>A0A2T7TEU9_9ACTN</name>
<protein>
    <recommendedName>
        <fullName evidence="3">Knr4/Smi1-like domain-containing protein</fullName>
    </recommendedName>
</protein>
<organism evidence="1 2">
    <name type="scientific">Streptomyces scopuliridis RB72</name>
    <dbReference type="NCBI Taxonomy" id="1440053"/>
    <lineage>
        <taxon>Bacteria</taxon>
        <taxon>Bacillati</taxon>
        <taxon>Actinomycetota</taxon>
        <taxon>Actinomycetes</taxon>
        <taxon>Kitasatosporales</taxon>
        <taxon>Streptomycetaceae</taxon>
        <taxon>Streptomyces</taxon>
    </lineage>
</organism>
<accession>A0A2T7TEU9</accession>
<evidence type="ECO:0000313" key="2">
    <source>
        <dbReference type="Proteomes" id="UP000245992"/>
    </source>
</evidence>
<comment type="caution">
    <text evidence="1">The sequence shown here is derived from an EMBL/GenBank/DDBJ whole genome shotgun (WGS) entry which is preliminary data.</text>
</comment>